<keyword evidence="3" id="KW-0472">Membrane</keyword>
<reference evidence="5 6" key="1">
    <citation type="submission" date="2018-03" db="EMBL/GenBank/DDBJ databases">
        <authorList>
            <person name="Zhou J."/>
            <person name="Li X."/>
            <person name="Xue M."/>
            <person name="Yin J."/>
        </authorList>
    </citation>
    <scope>NUCLEOTIDE SEQUENCE [LARGE SCALE GENOMIC DNA]</scope>
    <source>
        <strain evidence="5 6">SYSU ZJ2214</strain>
    </source>
</reference>
<evidence type="ECO:0000256" key="3">
    <source>
        <dbReference type="SAM" id="Phobius"/>
    </source>
</evidence>
<proteinExistence type="predicted"/>
<feature type="transmembrane region" description="Helical" evidence="3">
    <location>
        <begin position="960"/>
        <end position="984"/>
    </location>
</feature>
<comment type="caution">
    <text evidence="5">The sequence shown here is derived from an EMBL/GenBank/DDBJ whole genome shotgun (WGS) entry which is preliminary data.</text>
</comment>
<feature type="transmembrane region" description="Helical" evidence="3">
    <location>
        <begin position="996"/>
        <end position="1017"/>
    </location>
</feature>
<keyword evidence="6" id="KW-1185">Reference proteome</keyword>
<keyword evidence="3" id="KW-1133">Transmembrane helix</keyword>
<dbReference type="RefSeq" id="WP_108131461.1">
    <property type="nucleotide sequence ID" value="NZ_PXNS01000001.1"/>
</dbReference>
<feature type="coiled-coil region" evidence="1">
    <location>
        <begin position="382"/>
        <end position="440"/>
    </location>
</feature>
<sequence length="1199" mass="134061">MVNPDLLKRIDDACIDLPGVQSGQCPLCERVGLPILPVRLTVCERTSITSGFTELPTDRVAEFTDIRLNQAVTDQGTSPRALGEPVRSYLGDTTDSQVSKYILRQLRPGYFYLLDDENTRNTSDGETTGDRVNHNWYAYVVTTDGMFYQFAVSEAPPSPEQPEFACGLNDEERRFKTVSASTIALDSVDTATNIYYLYSEHALPITFLNHLRTASHSDGRRLRDVAMQRFDVAAWRDNKTQQPFAFSAEELSLVAEYSDNAAGMEAFFWPDQNNRQLFTREELRQAMGQRLRAASQQLKDKSLVLAVHDEVGLINELNAYRQRPLELLEEFLQQHDPQGYLNRRNLLCYKAIEIFEENYRIQRQIAQAPLNQRIEEASQPTIDSKQQRINQIDRQIEAIRSDGDPNWLDRQRIETLRIERRDLQRQIDAERRSIELLTQEPEQLISAYNKELADYYTLPDAPVDPETGKRINPELEDFKAKYKALVERINQLVRAFDEDYSLWVEAHLDRVTVRYSDDVYAPGLGLSGVLSNALLGGILSDASKWLWDRLASAIDSADSLLMKAMFSNQRHLIDDAITVRQALPAKAYVPPRVLLRWREQYRKLLHGEREFRYDTTMAGLIATMGNSLYAQALQDASKVIPDTPPDPNSTADADAGNDGGTTNINSNNNAIDAADLPSVKALESFNRYQQLIITGSYDVQQIQASQDANDPAQYLHLPVLASVSVGRKDFHDWLDTLTRQLYPKGKANPDASGALQFHEDDGVGGNFSVTHIENDHQITVVIPIDTTAPDFLDRYNTTTDDFGEDDIAKSNWNDRQNARDLGSYIAQGIGGTNHPAVAGLRNTSTRVQLLLIYYNNFSILNSEFSSGDADGIQVTLALTKLIIASVDTLQFAATLLASTDGALASLVRRLQILRLPGDAIIGVLSIADGLDKRANAHRAALLGLPESIQNKHRTAGNIDVANGVVALVIVVAVAVGPISAPVALFAGVANGVVTSVLKLILGPGLNILVAFAVSCWVTRCRYGVRDELGQVLPYDSMEEEQNGLELVFKGVTVEMLLQEPDDYESYGVVPTQGQWDIVRERSRQLPRTLSILITVPDLDEMEIGLKLELGEGLDREPIFQDSYIKTENPGILSNRIYESNNDPRISKTVDIKKIKNSYLLSYEQHIQSNQPPRLLSLFVSFTDSKTPTEEKNGTFKIMV</sequence>
<evidence type="ECO:0000259" key="4">
    <source>
        <dbReference type="Pfam" id="PF20249"/>
    </source>
</evidence>
<keyword evidence="3" id="KW-0812">Transmembrane</keyword>
<dbReference type="CDD" id="cd20707">
    <property type="entry name" value="MIX_III"/>
    <property type="match status" value="1"/>
</dbReference>
<gene>
    <name evidence="5" type="ORF">C6W88_03410</name>
</gene>
<organism evidence="5 6">
    <name type="scientific">Halomonas litopenaei</name>
    <dbReference type="NCBI Taxonomy" id="2109328"/>
    <lineage>
        <taxon>Bacteria</taxon>
        <taxon>Pseudomonadati</taxon>
        <taxon>Pseudomonadota</taxon>
        <taxon>Gammaproteobacteria</taxon>
        <taxon>Oceanospirillales</taxon>
        <taxon>Halomonadaceae</taxon>
        <taxon>Halomonas</taxon>
    </lineage>
</organism>
<dbReference type="EMBL" id="PXNS01000001">
    <property type="protein sequence ID" value="PTL96431.1"/>
    <property type="molecule type" value="Genomic_DNA"/>
</dbReference>
<evidence type="ECO:0000313" key="6">
    <source>
        <dbReference type="Proteomes" id="UP000241895"/>
    </source>
</evidence>
<keyword evidence="1" id="KW-0175">Coiled coil</keyword>
<dbReference type="Pfam" id="PF20249">
    <property type="entry name" value="VasX_N"/>
    <property type="match status" value="1"/>
</dbReference>
<protein>
    <recommendedName>
        <fullName evidence="4">Toxin VasX N-terminal region domain-containing protein</fullName>
    </recommendedName>
</protein>
<accession>A0ABX5J2W3</accession>
<dbReference type="InterPro" id="IPR048126">
    <property type="entry name" value="Toxin_VasX"/>
</dbReference>
<name>A0ABX5J2W3_9GAMM</name>
<dbReference type="Proteomes" id="UP000241895">
    <property type="component" value="Unassembled WGS sequence"/>
</dbReference>
<feature type="domain" description="Toxin VasX N-terminal region" evidence="4">
    <location>
        <begin position="25"/>
        <end position="235"/>
    </location>
</feature>
<dbReference type="NCBIfam" id="NF041559">
    <property type="entry name" value="BTH_I2691_fam"/>
    <property type="match status" value="1"/>
</dbReference>
<evidence type="ECO:0000256" key="2">
    <source>
        <dbReference type="SAM" id="MobiDB-lite"/>
    </source>
</evidence>
<dbReference type="InterPro" id="IPR046864">
    <property type="entry name" value="VasX_N"/>
</dbReference>
<evidence type="ECO:0000256" key="1">
    <source>
        <dbReference type="SAM" id="Coils"/>
    </source>
</evidence>
<feature type="region of interest" description="Disordered" evidence="2">
    <location>
        <begin position="638"/>
        <end position="668"/>
    </location>
</feature>
<evidence type="ECO:0000313" key="5">
    <source>
        <dbReference type="EMBL" id="PTL96431.1"/>
    </source>
</evidence>